<dbReference type="EMBL" id="AACS02000007">
    <property type="protein sequence ID" value="EAU81163.2"/>
    <property type="molecule type" value="Genomic_DNA"/>
</dbReference>
<name>A8PDT7_COPC7</name>
<accession>A8PDT7</accession>
<evidence type="ECO:0000313" key="2">
    <source>
        <dbReference type="EMBL" id="EAU81163.2"/>
    </source>
</evidence>
<feature type="compositionally biased region" description="Basic and acidic residues" evidence="1">
    <location>
        <begin position="1"/>
        <end position="12"/>
    </location>
</feature>
<protein>
    <submittedName>
        <fullName evidence="2">Uncharacterized protein</fullName>
    </submittedName>
</protein>
<feature type="region of interest" description="Disordered" evidence="1">
    <location>
        <begin position="1"/>
        <end position="80"/>
    </location>
</feature>
<evidence type="ECO:0000256" key="1">
    <source>
        <dbReference type="SAM" id="MobiDB-lite"/>
    </source>
</evidence>
<feature type="compositionally biased region" description="Basic and acidic residues" evidence="1">
    <location>
        <begin position="20"/>
        <end position="34"/>
    </location>
</feature>
<gene>
    <name evidence="2" type="ORF">CC1G_10450</name>
</gene>
<dbReference type="InParanoid" id="A8PDT7"/>
<proteinExistence type="predicted"/>
<reference evidence="2 3" key="1">
    <citation type="journal article" date="2010" name="Proc. Natl. Acad. Sci. U.S.A.">
        <title>Insights into evolution of multicellular fungi from the assembled chromosomes of the mushroom Coprinopsis cinerea (Coprinus cinereus).</title>
        <authorList>
            <person name="Stajich J.E."/>
            <person name="Wilke S.K."/>
            <person name="Ahren D."/>
            <person name="Au C.H."/>
            <person name="Birren B.W."/>
            <person name="Borodovsky M."/>
            <person name="Burns C."/>
            <person name="Canback B."/>
            <person name="Casselton L.A."/>
            <person name="Cheng C.K."/>
            <person name="Deng J."/>
            <person name="Dietrich F.S."/>
            <person name="Fargo D.C."/>
            <person name="Farman M.L."/>
            <person name="Gathman A.C."/>
            <person name="Goldberg J."/>
            <person name="Guigo R."/>
            <person name="Hoegger P.J."/>
            <person name="Hooker J.B."/>
            <person name="Huggins A."/>
            <person name="James T.Y."/>
            <person name="Kamada T."/>
            <person name="Kilaru S."/>
            <person name="Kodira C."/>
            <person name="Kues U."/>
            <person name="Kupfer D."/>
            <person name="Kwan H.S."/>
            <person name="Lomsadze A."/>
            <person name="Li W."/>
            <person name="Lilly W.W."/>
            <person name="Ma L.J."/>
            <person name="Mackey A.J."/>
            <person name="Manning G."/>
            <person name="Martin F."/>
            <person name="Muraguchi H."/>
            <person name="Natvig D.O."/>
            <person name="Palmerini H."/>
            <person name="Ramesh M.A."/>
            <person name="Rehmeyer C.J."/>
            <person name="Roe B.A."/>
            <person name="Shenoy N."/>
            <person name="Stanke M."/>
            <person name="Ter-Hovhannisyan V."/>
            <person name="Tunlid A."/>
            <person name="Velagapudi R."/>
            <person name="Vision T.J."/>
            <person name="Zeng Q."/>
            <person name="Zolan M.E."/>
            <person name="Pukkila P.J."/>
        </authorList>
    </citation>
    <scope>NUCLEOTIDE SEQUENCE [LARGE SCALE GENOMIC DNA]</scope>
    <source>
        <strain evidence="3">Okayama-7 / 130 / ATCC MYA-4618 / FGSC 9003</strain>
    </source>
</reference>
<dbReference type="AlphaFoldDB" id="A8PDT7"/>
<comment type="caution">
    <text evidence="2">The sequence shown here is derived from an EMBL/GenBank/DDBJ whole genome shotgun (WGS) entry which is preliminary data.</text>
</comment>
<keyword evidence="3" id="KW-1185">Reference proteome</keyword>
<dbReference type="KEGG" id="cci:CC1G_10450"/>
<dbReference type="VEuPathDB" id="FungiDB:CC1G_10450"/>
<dbReference type="RefSeq" id="XP_001840664.2">
    <property type="nucleotide sequence ID" value="XM_001840612.2"/>
</dbReference>
<dbReference type="Proteomes" id="UP000001861">
    <property type="component" value="Unassembled WGS sequence"/>
</dbReference>
<organism evidence="2 3">
    <name type="scientific">Coprinopsis cinerea (strain Okayama-7 / 130 / ATCC MYA-4618 / FGSC 9003)</name>
    <name type="common">Inky cap fungus</name>
    <name type="synonym">Hormographiella aspergillata</name>
    <dbReference type="NCBI Taxonomy" id="240176"/>
    <lineage>
        <taxon>Eukaryota</taxon>
        <taxon>Fungi</taxon>
        <taxon>Dikarya</taxon>
        <taxon>Basidiomycota</taxon>
        <taxon>Agaricomycotina</taxon>
        <taxon>Agaricomycetes</taxon>
        <taxon>Agaricomycetidae</taxon>
        <taxon>Agaricales</taxon>
        <taxon>Agaricineae</taxon>
        <taxon>Psathyrellaceae</taxon>
        <taxon>Coprinopsis</taxon>
    </lineage>
</organism>
<dbReference type="GeneID" id="6017316"/>
<evidence type="ECO:0000313" key="3">
    <source>
        <dbReference type="Proteomes" id="UP000001861"/>
    </source>
</evidence>
<sequence length="275" mass="29129">MTRTKLQGEKRTRNTRSRQAGRDEGNVLKGRDEAEASSGSELGNRAADKAVLGGGPENTATPTGEQSAELIDNASPGNHTGALAAEYAVGSSPMKEDTWLAFEEADNDGLGSDTAIAATEYAVDSSQGIGTAPAPLLELEHPAEDRSPIDDTARLAMDYFVDGDPMEDVEPVAFGSAELTAALAKEYSVGATQDDVPPGSSDGEMGLVHKGLPEGDVTLVSVRKRCRDALLECYLQEKLAVQGLLDCRRRLTEYITLLQAELDSQPHIVASSEPL</sequence>
<dbReference type="HOGENOM" id="CLU_074613_0_0_1"/>